<dbReference type="PANTHER" id="PTHR30143:SF0">
    <property type="entry name" value="2-KETO-4-PENTENOATE HYDRATASE"/>
    <property type="match status" value="1"/>
</dbReference>
<evidence type="ECO:0000256" key="1">
    <source>
        <dbReference type="ARBA" id="ARBA00023239"/>
    </source>
</evidence>
<evidence type="ECO:0000259" key="2">
    <source>
        <dbReference type="Pfam" id="PF01557"/>
    </source>
</evidence>
<keyword evidence="1" id="KW-0456">Lyase</keyword>
<evidence type="ECO:0000313" key="3">
    <source>
        <dbReference type="EMBL" id="SUZ57936.1"/>
    </source>
</evidence>
<dbReference type="AlphaFoldDB" id="A0A381NTH5"/>
<gene>
    <name evidence="3" type="ORF">METZ01_LOCUS10790</name>
</gene>
<dbReference type="Gene3D" id="3.90.850.10">
    <property type="entry name" value="Fumarylacetoacetase-like, C-terminal domain"/>
    <property type="match status" value="1"/>
</dbReference>
<dbReference type="InterPro" id="IPR036663">
    <property type="entry name" value="Fumarylacetoacetase_C_sf"/>
</dbReference>
<dbReference type="InterPro" id="IPR050772">
    <property type="entry name" value="Hydratase-Decarb/MhpD_sf"/>
</dbReference>
<protein>
    <recommendedName>
        <fullName evidence="2">Fumarylacetoacetase-like C-terminal domain-containing protein</fullName>
    </recommendedName>
</protein>
<dbReference type="EMBL" id="UINC01000588">
    <property type="protein sequence ID" value="SUZ57936.1"/>
    <property type="molecule type" value="Genomic_DNA"/>
</dbReference>
<sequence>MSVNIKVQQAGDALASQYGTRQLYSLDERLMPVDLDEAYLIQREFQRHISEEQGAVAGYKLAYTTEALQNTVGASDPVLGLILEDNILHSPTTLTAADYVQLALECEVGVRLGADLSAAGAPYDRGRVSEAVDSLCTAFEVVDIRRTPGMDPKVQFITGVAANIFNAGVVLGDPVASWRDLDLQAAYGSMTINGEMVGDGHGSDVMGHPLEPLAWLANKLAEQGLGLSAGMVIITGSIVSPKPVKSGDTASITIEGLGGAEVNIV</sequence>
<dbReference type="SUPFAM" id="SSF56529">
    <property type="entry name" value="FAH"/>
    <property type="match status" value="1"/>
</dbReference>
<name>A0A381NTH5_9ZZZZ</name>
<dbReference type="GO" id="GO:0005737">
    <property type="term" value="C:cytoplasm"/>
    <property type="evidence" value="ECO:0007669"/>
    <property type="project" value="TreeGrafter"/>
</dbReference>
<accession>A0A381NTH5</accession>
<dbReference type="Pfam" id="PF01557">
    <property type="entry name" value="FAA_hydrolase"/>
    <property type="match status" value="1"/>
</dbReference>
<dbReference type="PANTHER" id="PTHR30143">
    <property type="entry name" value="ACID HYDRATASE"/>
    <property type="match status" value="1"/>
</dbReference>
<feature type="domain" description="Fumarylacetoacetase-like C-terminal" evidence="2">
    <location>
        <begin position="99"/>
        <end position="263"/>
    </location>
</feature>
<dbReference type="GO" id="GO:0008684">
    <property type="term" value="F:2-oxopent-4-enoate hydratase activity"/>
    <property type="evidence" value="ECO:0007669"/>
    <property type="project" value="TreeGrafter"/>
</dbReference>
<reference evidence="3" key="1">
    <citation type="submission" date="2018-05" db="EMBL/GenBank/DDBJ databases">
        <authorList>
            <person name="Lanie J.A."/>
            <person name="Ng W.-L."/>
            <person name="Kazmierczak K.M."/>
            <person name="Andrzejewski T.M."/>
            <person name="Davidsen T.M."/>
            <person name="Wayne K.J."/>
            <person name="Tettelin H."/>
            <person name="Glass J.I."/>
            <person name="Rusch D."/>
            <person name="Podicherti R."/>
            <person name="Tsui H.-C.T."/>
            <person name="Winkler M.E."/>
        </authorList>
    </citation>
    <scope>NUCLEOTIDE SEQUENCE</scope>
</reference>
<dbReference type="InterPro" id="IPR011234">
    <property type="entry name" value="Fumarylacetoacetase-like_C"/>
</dbReference>
<proteinExistence type="predicted"/>
<organism evidence="3">
    <name type="scientific">marine metagenome</name>
    <dbReference type="NCBI Taxonomy" id="408172"/>
    <lineage>
        <taxon>unclassified sequences</taxon>
        <taxon>metagenomes</taxon>
        <taxon>ecological metagenomes</taxon>
    </lineage>
</organism>